<dbReference type="AlphaFoldDB" id="A0A9X1Y8V7"/>
<dbReference type="EMBL" id="JALPRX010000031">
    <property type="protein sequence ID" value="MCK8784430.1"/>
    <property type="molecule type" value="Genomic_DNA"/>
</dbReference>
<evidence type="ECO:0000313" key="1">
    <source>
        <dbReference type="EMBL" id="MCK8784430.1"/>
    </source>
</evidence>
<dbReference type="Proteomes" id="UP001139516">
    <property type="component" value="Unassembled WGS sequence"/>
</dbReference>
<reference evidence="1" key="1">
    <citation type="submission" date="2022-04" db="EMBL/GenBank/DDBJ databases">
        <title>Roseomonas acroporae sp. nov., isolated from coral Acropora digitifera.</title>
        <authorList>
            <person name="Sun H."/>
        </authorList>
    </citation>
    <scope>NUCLEOTIDE SEQUENCE</scope>
    <source>
        <strain evidence="1">NAR14</strain>
    </source>
</reference>
<proteinExistence type="predicted"/>
<evidence type="ECO:0000313" key="2">
    <source>
        <dbReference type="Proteomes" id="UP001139516"/>
    </source>
</evidence>
<sequence length="124" mass="11800">MTVLTDYARSLLARTLCGRVPAAPSAVFAALGTGGTAAAGLTGEPVGAGYARQPVAFTGDGVQQNGAALVFSFTAAAGTLTHLGLFDAAAGGNALSWSALSQPVPVPAAGSVTIAAGGLVVSGG</sequence>
<comment type="caution">
    <text evidence="1">The sequence shown here is derived from an EMBL/GenBank/DDBJ whole genome shotgun (WGS) entry which is preliminary data.</text>
</comment>
<accession>A0A9X1Y8V7</accession>
<keyword evidence="2" id="KW-1185">Reference proteome</keyword>
<dbReference type="RefSeq" id="WP_248666556.1">
    <property type="nucleotide sequence ID" value="NZ_JALPRX010000031.1"/>
</dbReference>
<dbReference type="Pfam" id="PF23140">
    <property type="entry name" value="Gp80"/>
    <property type="match status" value="1"/>
</dbReference>
<name>A0A9X1Y8V7_9PROT</name>
<protein>
    <submittedName>
        <fullName evidence="1">Uncharacterized protein</fullName>
    </submittedName>
</protein>
<dbReference type="InterPro" id="IPR056908">
    <property type="entry name" value="Gp80-like"/>
</dbReference>
<gene>
    <name evidence="1" type="ORF">M0638_08565</name>
</gene>
<organism evidence="1 2">
    <name type="scientific">Roseomonas acroporae</name>
    <dbReference type="NCBI Taxonomy" id="2937791"/>
    <lineage>
        <taxon>Bacteria</taxon>
        <taxon>Pseudomonadati</taxon>
        <taxon>Pseudomonadota</taxon>
        <taxon>Alphaproteobacteria</taxon>
        <taxon>Acetobacterales</taxon>
        <taxon>Roseomonadaceae</taxon>
        <taxon>Roseomonas</taxon>
    </lineage>
</organism>